<protein>
    <submittedName>
        <fullName evidence="1">Uncharacterized protein</fullName>
    </submittedName>
</protein>
<comment type="caution">
    <text evidence="1">The sequence shown here is derived from an EMBL/GenBank/DDBJ whole genome shotgun (WGS) entry which is preliminary data.</text>
</comment>
<reference evidence="1 2" key="1">
    <citation type="submission" date="2019-03" db="EMBL/GenBank/DDBJ databases">
        <title>First draft genome of Liparis tanakae, snailfish: a comprehensive survey of snailfish specific genes.</title>
        <authorList>
            <person name="Kim W."/>
            <person name="Song I."/>
            <person name="Jeong J.-H."/>
            <person name="Kim D."/>
            <person name="Kim S."/>
            <person name="Ryu S."/>
            <person name="Song J.Y."/>
            <person name="Lee S.K."/>
        </authorList>
    </citation>
    <scope>NUCLEOTIDE SEQUENCE [LARGE SCALE GENOMIC DNA]</scope>
    <source>
        <tissue evidence="1">Muscle</tissue>
    </source>
</reference>
<name>A0A4Z2JFD3_9TELE</name>
<dbReference type="EMBL" id="SRLO01000008">
    <property type="protein sequence ID" value="TNN87972.1"/>
    <property type="molecule type" value="Genomic_DNA"/>
</dbReference>
<gene>
    <name evidence="1" type="ORF">EYF80_001936</name>
</gene>
<dbReference type="AlphaFoldDB" id="A0A4Z2JFD3"/>
<organism evidence="1 2">
    <name type="scientific">Liparis tanakae</name>
    <name type="common">Tanaka's snailfish</name>
    <dbReference type="NCBI Taxonomy" id="230148"/>
    <lineage>
        <taxon>Eukaryota</taxon>
        <taxon>Metazoa</taxon>
        <taxon>Chordata</taxon>
        <taxon>Craniata</taxon>
        <taxon>Vertebrata</taxon>
        <taxon>Euteleostomi</taxon>
        <taxon>Actinopterygii</taxon>
        <taxon>Neopterygii</taxon>
        <taxon>Teleostei</taxon>
        <taxon>Neoteleostei</taxon>
        <taxon>Acanthomorphata</taxon>
        <taxon>Eupercaria</taxon>
        <taxon>Perciformes</taxon>
        <taxon>Cottioidei</taxon>
        <taxon>Cottales</taxon>
        <taxon>Liparidae</taxon>
        <taxon>Liparis</taxon>
    </lineage>
</organism>
<sequence>MALQTALTGNAYEGNCAAEGTRMMTPGARSPLNVPLHLSQSTFQQYDLLICVPDRESPEGRPHRPAALPGNMTCGRAAQQRKLKHRDAVCGVDDLQRTDQKRDKPNSTLAVIDFEKGPMPGLIDSLSPGAPPSAWGFRGAVHSAFETYCEEKKAGDLRKHKNAAPPTCFGTMGTKSCGTCGTCLLMAATKDVPVWVVKMELRRPWRGIGAIGTLVPASPCVGIASSPLRCVCVGGEDLITERKD</sequence>
<evidence type="ECO:0000313" key="2">
    <source>
        <dbReference type="Proteomes" id="UP000314294"/>
    </source>
</evidence>
<keyword evidence="2" id="KW-1185">Reference proteome</keyword>
<accession>A0A4Z2JFD3</accession>
<evidence type="ECO:0000313" key="1">
    <source>
        <dbReference type="EMBL" id="TNN87972.1"/>
    </source>
</evidence>
<dbReference type="Proteomes" id="UP000314294">
    <property type="component" value="Unassembled WGS sequence"/>
</dbReference>
<proteinExistence type="predicted"/>